<comment type="caution">
    <text evidence="2">The sequence shown here is derived from an EMBL/GenBank/DDBJ whole genome shotgun (WGS) entry which is preliminary data.</text>
</comment>
<accession>A0ABT0K1C0</accession>
<feature type="non-terminal residue" evidence="2">
    <location>
        <position position="89"/>
    </location>
</feature>
<evidence type="ECO:0000256" key="1">
    <source>
        <dbReference type="SAM" id="MobiDB-lite"/>
    </source>
</evidence>
<keyword evidence="3" id="KW-1185">Reference proteome</keyword>
<organism evidence="2 3">
    <name type="scientific">Frankia umida</name>
    <dbReference type="NCBI Taxonomy" id="573489"/>
    <lineage>
        <taxon>Bacteria</taxon>
        <taxon>Bacillati</taxon>
        <taxon>Actinomycetota</taxon>
        <taxon>Actinomycetes</taxon>
        <taxon>Frankiales</taxon>
        <taxon>Frankiaceae</taxon>
        <taxon>Frankia</taxon>
    </lineage>
</organism>
<dbReference type="Proteomes" id="UP001201873">
    <property type="component" value="Unassembled WGS sequence"/>
</dbReference>
<evidence type="ECO:0000313" key="3">
    <source>
        <dbReference type="Proteomes" id="UP001201873"/>
    </source>
</evidence>
<gene>
    <name evidence="2" type="ORF">MXD59_17725</name>
</gene>
<reference evidence="2 3" key="1">
    <citation type="submission" date="2022-04" db="EMBL/GenBank/DDBJ databases">
        <title>Genome diversity in the genus Frankia.</title>
        <authorList>
            <person name="Carlos-Shanley C."/>
            <person name="Hahn D."/>
        </authorList>
    </citation>
    <scope>NUCLEOTIDE SEQUENCE [LARGE SCALE GENOMIC DNA]</scope>
    <source>
        <strain evidence="2 3">Ag45/Mut15</strain>
    </source>
</reference>
<dbReference type="EMBL" id="JALKFT010000019">
    <property type="protein sequence ID" value="MCK9877590.1"/>
    <property type="molecule type" value="Genomic_DNA"/>
</dbReference>
<proteinExistence type="predicted"/>
<name>A0ABT0K1C0_9ACTN</name>
<feature type="region of interest" description="Disordered" evidence="1">
    <location>
        <begin position="31"/>
        <end position="89"/>
    </location>
</feature>
<protein>
    <submittedName>
        <fullName evidence="2">Uncharacterized protein</fullName>
    </submittedName>
</protein>
<evidence type="ECO:0000313" key="2">
    <source>
        <dbReference type="EMBL" id="MCK9877590.1"/>
    </source>
</evidence>
<feature type="compositionally biased region" description="Pro residues" evidence="1">
    <location>
        <begin position="40"/>
        <end position="64"/>
    </location>
</feature>
<sequence length="89" mass="8595">MTGHSGRRGTLVLVALVVVLVNGAAVVLVQRGLPTGPDGHPAPPGRGVPVPPPAGGPPAPPPPSGCLVALGGQRRGEVVPEALQGGPGE</sequence>